<comment type="caution">
    <text evidence="2">The sequence shown here is derived from an EMBL/GenBank/DDBJ whole genome shotgun (WGS) entry which is preliminary data.</text>
</comment>
<reference evidence="2 3" key="1">
    <citation type="journal article" date="2017" name="PLoS Biol.">
        <title>The sea cucumber genome provides insights into morphological evolution and visceral regeneration.</title>
        <authorList>
            <person name="Zhang X."/>
            <person name="Sun L."/>
            <person name="Yuan J."/>
            <person name="Sun Y."/>
            <person name="Gao Y."/>
            <person name="Zhang L."/>
            <person name="Li S."/>
            <person name="Dai H."/>
            <person name="Hamel J.F."/>
            <person name="Liu C."/>
            <person name="Yu Y."/>
            <person name="Liu S."/>
            <person name="Lin W."/>
            <person name="Guo K."/>
            <person name="Jin S."/>
            <person name="Xu P."/>
            <person name="Storey K.B."/>
            <person name="Huan P."/>
            <person name="Zhang T."/>
            <person name="Zhou Y."/>
            <person name="Zhang J."/>
            <person name="Lin C."/>
            <person name="Li X."/>
            <person name="Xing L."/>
            <person name="Huo D."/>
            <person name="Sun M."/>
            <person name="Wang L."/>
            <person name="Mercier A."/>
            <person name="Li F."/>
            <person name="Yang H."/>
            <person name="Xiang J."/>
        </authorList>
    </citation>
    <scope>NUCLEOTIDE SEQUENCE [LARGE SCALE GENOMIC DNA]</scope>
    <source>
        <strain evidence="2">Shaxun</strain>
        <tissue evidence="2">Muscle</tissue>
    </source>
</reference>
<proteinExistence type="predicted"/>
<dbReference type="AlphaFoldDB" id="A0A2G8JXT9"/>
<gene>
    <name evidence="2" type="ORF">BSL78_22602</name>
</gene>
<feature type="region of interest" description="Disordered" evidence="1">
    <location>
        <begin position="81"/>
        <end position="135"/>
    </location>
</feature>
<evidence type="ECO:0000313" key="3">
    <source>
        <dbReference type="Proteomes" id="UP000230750"/>
    </source>
</evidence>
<evidence type="ECO:0000313" key="2">
    <source>
        <dbReference type="EMBL" id="PIK40558.1"/>
    </source>
</evidence>
<protein>
    <submittedName>
        <fullName evidence="2">Putative inositol polyphosphate 5-phosphatase OCRL-1</fullName>
    </submittedName>
</protein>
<dbReference type="Proteomes" id="UP000230750">
    <property type="component" value="Unassembled WGS sequence"/>
</dbReference>
<accession>A0A2G8JXT9</accession>
<evidence type="ECO:0000256" key="1">
    <source>
        <dbReference type="SAM" id="MobiDB-lite"/>
    </source>
</evidence>
<name>A0A2G8JXT9_STIJA</name>
<dbReference type="EMBL" id="MRZV01001109">
    <property type="protein sequence ID" value="PIK40558.1"/>
    <property type="molecule type" value="Genomic_DNA"/>
</dbReference>
<keyword evidence="3" id="KW-1185">Reference proteome</keyword>
<sequence length="135" mass="15221">MLDWKPPASPPDGNGSRVLVQRVTMSTSVKKLEVDVENDKRASHFFSNVQECISANFEKIKRGISPQFGWIKVYQTRMQPAKQVKEPTDPFGMTSFNASLEEPRKNRQTVATTHLIPLRPAPRPHSPGSIGRQPR</sequence>
<organism evidence="2 3">
    <name type="scientific">Stichopus japonicus</name>
    <name type="common">Sea cucumber</name>
    <dbReference type="NCBI Taxonomy" id="307972"/>
    <lineage>
        <taxon>Eukaryota</taxon>
        <taxon>Metazoa</taxon>
        <taxon>Echinodermata</taxon>
        <taxon>Eleutherozoa</taxon>
        <taxon>Echinozoa</taxon>
        <taxon>Holothuroidea</taxon>
        <taxon>Aspidochirotacea</taxon>
        <taxon>Aspidochirotida</taxon>
        <taxon>Stichopodidae</taxon>
        <taxon>Apostichopus</taxon>
    </lineage>
</organism>